<proteinExistence type="predicted"/>
<name>I5B3I4_9BACT</name>
<dbReference type="EMBL" id="CM001488">
    <property type="protein sequence ID" value="EIM64047.1"/>
    <property type="molecule type" value="Genomic_DNA"/>
</dbReference>
<dbReference type="AlphaFoldDB" id="I5B3I4"/>
<feature type="transmembrane region" description="Helical" evidence="1">
    <location>
        <begin position="36"/>
        <end position="55"/>
    </location>
</feature>
<evidence type="ECO:0000313" key="2">
    <source>
        <dbReference type="EMBL" id="EIM64047.1"/>
    </source>
</evidence>
<dbReference type="PANTHER" id="PTHR34703">
    <property type="entry name" value="ANTIPORTER SUBUNIT MNHG2-RELATED"/>
    <property type="match status" value="1"/>
</dbReference>
<dbReference type="InterPro" id="IPR005133">
    <property type="entry name" value="PhaG_MnhG_YufB"/>
</dbReference>
<dbReference type="eggNOG" id="COG1320">
    <property type="taxonomic scope" value="Bacteria"/>
</dbReference>
<feature type="transmembrane region" description="Helical" evidence="1">
    <location>
        <begin position="6"/>
        <end position="24"/>
    </location>
</feature>
<accession>I5B3I4</accession>
<keyword evidence="1" id="KW-1133">Transmembrane helix</keyword>
<gene>
    <name evidence="2" type="ORF">DespoDRAFT_02163</name>
</gene>
<sequence>MEILMAICLICGTFFTLMAALGVLRMPDIYMRTHAATKAGTFGIGMIVIAVSLFFMDTAVTSRVVGIMLFFIMTTPAAAHLLGKIVMNSPYRMWRNPFQKNSR</sequence>
<evidence type="ECO:0000256" key="1">
    <source>
        <dbReference type="SAM" id="Phobius"/>
    </source>
</evidence>
<keyword evidence="3" id="KW-1185">Reference proteome</keyword>
<dbReference type="OrthoDB" id="5346950at2"/>
<dbReference type="Proteomes" id="UP000005778">
    <property type="component" value="Chromosome"/>
</dbReference>
<dbReference type="STRING" id="879212.DespoDRAFT_02163"/>
<keyword evidence="1" id="KW-0812">Transmembrane</keyword>
<dbReference type="Pfam" id="PF03334">
    <property type="entry name" value="PhaG_MnhG_YufB"/>
    <property type="match status" value="1"/>
</dbReference>
<dbReference type="RefSeq" id="WP_004073432.1">
    <property type="nucleotide sequence ID" value="NZ_CM001488.1"/>
</dbReference>
<keyword evidence="1" id="KW-0472">Membrane</keyword>
<dbReference type="PANTHER" id="PTHR34703:SF1">
    <property type="entry name" value="ANTIPORTER SUBUNIT MNHG2-RELATED"/>
    <property type="match status" value="1"/>
</dbReference>
<dbReference type="HOGENOM" id="CLU_121334_0_0_7"/>
<reference evidence="2 3" key="2">
    <citation type="submission" date="2012-02" db="EMBL/GenBank/DDBJ databases">
        <title>Improved High-Quality Draft sequence of Desulfobacter postgatei 2ac9.</title>
        <authorList>
            <consortium name="US DOE Joint Genome Institute"/>
            <person name="Lucas S."/>
            <person name="Han J."/>
            <person name="Lapidus A."/>
            <person name="Cheng J.-F."/>
            <person name="Goodwin L."/>
            <person name="Pitluck S."/>
            <person name="Peters L."/>
            <person name="Ovchinnikova G."/>
            <person name="Held B."/>
            <person name="Detter J.C."/>
            <person name="Han C."/>
            <person name="Tapia R."/>
            <person name="Land M."/>
            <person name="Hauser L."/>
            <person name="Kyrpides N."/>
            <person name="Ivanova N."/>
            <person name="Pagani I."/>
            <person name="Orellana R."/>
            <person name="Lovley D."/>
            <person name="Woyke T."/>
        </authorList>
    </citation>
    <scope>NUCLEOTIDE SEQUENCE [LARGE SCALE GENOMIC DNA]</scope>
    <source>
        <strain evidence="2 3">2ac9</strain>
    </source>
</reference>
<protein>
    <submittedName>
        <fullName evidence="2">Monovalent cation/proton antiporter, MnhG/PhaG subunit</fullName>
    </submittedName>
</protein>
<organism evidence="2 3">
    <name type="scientific">Desulfobacter postgatei 2ac9</name>
    <dbReference type="NCBI Taxonomy" id="879212"/>
    <lineage>
        <taxon>Bacteria</taxon>
        <taxon>Pseudomonadati</taxon>
        <taxon>Thermodesulfobacteriota</taxon>
        <taxon>Desulfobacteria</taxon>
        <taxon>Desulfobacterales</taxon>
        <taxon>Desulfobacteraceae</taxon>
        <taxon>Desulfobacter</taxon>
    </lineage>
</organism>
<feature type="transmembrane region" description="Helical" evidence="1">
    <location>
        <begin position="67"/>
        <end position="87"/>
    </location>
</feature>
<dbReference type="GO" id="GO:0015385">
    <property type="term" value="F:sodium:proton antiporter activity"/>
    <property type="evidence" value="ECO:0007669"/>
    <property type="project" value="TreeGrafter"/>
</dbReference>
<reference evidence="2 3" key="1">
    <citation type="submission" date="2011-09" db="EMBL/GenBank/DDBJ databases">
        <authorList>
            <consortium name="US DOE Joint Genome Institute (JGI-PGF)"/>
            <person name="Lucas S."/>
            <person name="Han J."/>
            <person name="Lapidus A."/>
            <person name="Cheng J.-F."/>
            <person name="Goodwin L."/>
            <person name="Pitluck S."/>
            <person name="Peters L."/>
            <person name="Land M.L."/>
            <person name="Hauser L."/>
            <person name="Orellana R."/>
            <person name="Lovley D."/>
            <person name="Woyke T.J."/>
        </authorList>
    </citation>
    <scope>NUCLEOTIDE SEQUENCE [LARGE SCALE GENOMIC DNA]</scope>
    <source>
        <strain evidence="2 3">2ac9</strain>
    </source>
</reference>
<dbReference type="NCBIfam" id="TIGR01300">
    <property type="entry name" value="CPA3_mnhG_phaG"/>
    <property type="match status" value="1"/>
</dbReference>
<evidence type="ECO:0000313" key="3">
    <source>
        <dbReference type="Proteomes" id="UP000005778"/>
    </source>
</evidence>
<dbReference type="NCBIfam" id="NF009314">
    <property type="entry name" value="PRK12674.1-2"/>
    <property type="match status" value="1"/>
</dbReference>